<dbReference type="SUPFAM" id="SSF53807">
    <property type="entry name" value="Helical backbone' metal receptor"/>
    <property type="match status" value="1"/>
</dbReference>
<feature type="chain" id="PRO_5012511854" evidence="2">
    <location>
        <begin position="33"/>
        <end position="356"/>
    </location>
</feature>
<evidence type="ECO:0000313" key="4">
    <source>
        <dbReference type="EMBL" id="SNR90190.1"/>
    </source>
</evidence>
<dbReference type="PANTHER" id="PTHR30535:SF34">
    <property type="entry name" value="MOLYBDATE-BINDING PROTEIN MOLA"/>
    <property type="match status" value="1"/>
</dbReference>
<keyword evidence="5" id="KW-1185">Reference proteome</keyword>
<evidence type="ECO:0000256" key="1">
    <source>
        <dbReference type="ARBA" id="ARBA00022729"/>
    </source>
</evidence>
<feature type="signal peptide" evidence="2">
    <location>
        <begin position="1"/>
        <end position="32"/>
    </location>
</feature>
<dbReference type="InterPro" id="IPR054828">
    <property type="entry name" value="Vit_B12_bind_prot"/>
</dbReference>
<dbReference type="AlphaFoldDB" id="A0A239A3R5"/>
<dbReference type="EMBL" id="FZOC01000003">
    <property type="protein sequence ID" value="SNR90190.1"/>
    <property type="molecule type" value="Genomic_DNA"/>
</dbReference>
<protein>
    <submittedName>
        <fullName evidence="4">Iron complex transport system substrate-binding protein</fullName>
    </submittedName>
</protein>
<gene>
    <name evidence="4" type="ORF">SAMN04488503_1808</name>
</gene>
<dbReference type="PANTHER" id="PTHR30535">
    <property type="entry name" value="VITAMIN B12-BINDING PROTEIN"/>
    <property type="match status" value="1"/>
</dbReference>
<dbReference type="InterPro" id="IPR050902">
    <property type="entry name" value="ABC_Transporter_SBP"/>
</dbReference>
<sequence>MLGKRTAKRAAGRACLARAVAFVCLLALCACGRGSGNDGTGEAVRVADATGREVLVKRNPMRVVTLNKNAAELLRLMGVIDRVVGVSDWIPKNPDYWPELVGARNVGKFNAPDEEAIAALKPDLVLCYQNSPGPGFDEKMRAAGIQVLRLELYRISALPRDVEGLGRIFGREDTAREYLDWLKVRMDEVARRVAASKNRPDVYIEGYSDFAACGSSSGMHERLEFAGGRNISETVQAANTPVSPEWVLERQPWAVIKMSSQNGCYTHDGPEGMVAHREALLARTGWDKTPAGKAGRVFLMTTDVTSGAASVVGVAWIAKWLHPDTCADLDPNQWHREFIERFQGRPWRGVYVYPER</sequence>
<reference evidence="4 5" key="1">
    <citation type="submission" date="2017-06" db="EMBL/GenBank/DDBJ databases">
        <authorList>
            <person name="Kim H.J."/>
            <person name="Triplett B.A."/>
        </authorList>
    </citation>
    <scope>NUCLEOTIDE SEQUENCE [LARGE SCALE GENOMIC DNA]</scope>
    <source>
        <strain evidence="4 5">DSM 13116</strain>
    </source>
</reference>
<feature type="domain" description="Fe/B12 periplasmic-binding" evidence="3">
    <location>
        <begin position="62"/>
        <end position="329"/>
    </location>
</feature>
<accession>A0A239A3R5</accession>
<dbReference type="PROSITE" id="PS51257">
    <property type="entry name" value="PROKAR_LIPOPROTEIN"/>
    <property type="match status" value="1"/>
</dbReference>
<evidence type="ECO:0000259" key="3">
    <source>
        <dbReference type="PROSITE" id="PS50983"/>
    </source>
</evidence>
<dbReference type="OrthoDB" id="9787830at2"/>
<proteinExistence type="predicted"/>
<dbReference type="PROSITE" id="PS50983">
    <property type="entry name" value="FE_B12_PBP"/>
    <property type="match status" value="1"/>
</dbReference>
<dbReference type="GO" id="GO:0071281">
    <property type="term" value="P:cellular response to iron ion"/>
    <property type="evidence" value="ECO:0007669"/>
    <property type="project" value="TreeGrafter"/>
</dbReference>
<name>A0A239A3R5_9BACT</name>
<keyword evidence="1 2" id="KW-0732">Signal</keyword>
<dbReference type="RefSeq" id="WP_089273901.1">
    <property type="nucleotide sequence ID" value="NZ_FZOC01000003.1"/>
</dbReference>
<evidence type="ECO:0000256" key="2">
    <source>
        <dbReference type="SAM" id="SignalP"/>
    </source>
</evidence>
<dbReference type="Gene3D" id="3.40.50.1980">
    <property type="entry name" value="Nitrogenase molybdenum iron protein domain"/>
    <property type="match status" value="2"/>
</dbReference>
<dbReference type="Pfam" id="PF01497">
    <property type="entry name" value="Peripla_BP_2"/>
    <property type="match status" value="1"/>
</dbReference>
<organism evidence="4 5">
    <name type="scientific">Humidesulfovibrio mexicanus</name>
    <dbReference type="NCBI Taxonomy" id="147047"/>
    <lineage>
        <taxon>Bacteria</taxon>
        <taxon>Pseudomonadati</taxon>
        <taxon>Thermodesulfobacteriota</taxon>
        <taxon>Desulfovibrionia</taxon>
        <taxon>Desulfovibrionales</taxon>
        <taxon>Desulfovibrionaceae</taxon>
        <taxon>Humidesulfovibrio</taxon>
    </lineage>
</organism>
<dbReference type="Proteomes" id="UP000198324">
    <property type="component" value="Unassembled WGS sequence"/>
</dbReference>
<evidence type="ECO:0000313" key="5">
    <source>
        <dbReference type="Proteomes" id="UP000198324"/>
    </source>
</evidence>
<dbReference type="NCBIfam" id="NF038402">
    <property type="entry name" value="TroA_like"/>
    <property type="match status" value="1"/>
</dbReference>
<dbReference type="InterPro" id="IPR002491">
    <property type="entry name" value="ABC_transptr_periplasmic_BD"/>
</dbReference>